<protein>
    <submittedName>
        <fullName evidence="7">AfsR/SARP family transcriptional regulator</fullName>
    </submittedName>
</protein>
<dbReference type="InterPro" id="IPR005158">
    <property type="entry name" value="BTAD"/>
</dbReference>
<organism evidence="7 8">
    <name type="scientific">Nocardiopsis exhalans</name>
    <dbReference type="NCBI Taxonomy" id="163604"/>
    <lineage>
        <taxon>Bacteria</taxon>
        <taxon>Bacillati</taxon>
        <taxon>Actinomycetota</taxon>
        <taxon>Actinomycetes</taxon>
        <taxon>Streptosporangiales</taxon>
        <taxon>Nocardiopsidaceae</taxon>
        <taxon>Nocardiopsis</taxon>
    </lineage>
</organism>
<evidence type="ECO:0000256" key="2">
    <source>
        <dbReference type="ARBA" id="ARBA00023015"/>
    </source>
</evidence>
<comment type="similarity">
    <text evidence="1">Belongs to the AfsR/DnrI/RedD regulatory family.</text>
</comment>
<keyword evidence="3 5" id="KW-0238">DNA-binding</keyword>
<dbReference type="InterPro" id="IPR001867">
    <property type="entry name" value="OmpR/PhoB-type_DNA-bd"/>
</dbReference>
<name>A0ABY5D3T5_9ACTN</name>
<dbReference type="InterPro" id="IPR036388">
    <property type="entry name" value="WH-like_DNA-bd_sf"/>
</dbReference>
<dbReference type="InterPro" id="IPR011990">
    <property type="entry name" value="TPR-like_helical_dom_sf"/>
</dbReference>
<reference evidence="7" key="1">
    <citation type="submission" date="2022-06" db="EMBL/GenBank/DDBJ databases">
        <authorList>
            <person name="Ping M."/>
        </authorList>
    </citation>
    <scope>NUCLEOTIDE SEQUENCE</scope>
    <source>
        <strain evidence="7">JCM11759T</strain>
    </source>
</reference>
<dbReference type="SUPFAM" id="SSF46894">
    <property type="entry name" value="C-terminal effector domain of the bipartite response regulators"/>
    <property type="match status" value="1"/>
</dbReference>
<evidence type="ECO:0000256" key="3">
    <source>
        <dbReference type="ARBA" id="ARBA00023125"/>
    </source>
</evidence>
<dbReference type="SMART" id="SM01043">
    <property type="entry name" value="BTAD"/>
    <property type="match status" value="1"/>
</dbReference>
<dbReference type="Proteomes" id="UP001055940">
    <property type="component" value="Chromosome"/>
</dbReference>
<keyword evidence="4" id="KW-0804">Transcription</keyword>
<dbReference type="SUPFAM" id="SSF48452">
    <property type="entry name" value="TPR-like"/>
    <property type="match status" value="1"/>
</dbReference>
<dbReference type="Pfam" id="PF00486">
    <property type="entry name" value="Trans_reg_C"/>
    <property type="match status" value="1"/>
</dbReference>
<dbReference type="PANTHER" id="PTHR35807">
    <property type="entry name" value="TRANSCRIPTIONAL REGULATOR REDD-RELATED"/>
    <property type="match status" value="1"/>
</dbReference>
<evidence type="ECO:0000256" key="4">
    <source>
        <dbReference type="ARBA" id="ARBA00023163"/>
    </source>
</evidence>
<evidence type="ECO:0000313" key="8">
    <source>
        <dbReference type="Proteomes" id="UP001055940"/>
    </source>
</evidence>
<evidence type="ECO:0000256" key="5">
    <source>
        <dbReference type="PROSITE-ProRule" id="PRU01091"/>
    </source>
</evidence>
<dbReference type="Gene3D" id="1.10.10.10">
    <property type="entry name" value="Winged helix-like DNA-binding domain superfamily/Winged helix DNA-binding domain"/>
    <property type="match status" value="1"/>
</dbReference>
<dbReference type="InterPro" id="IPR016032">
    <property type="entry name" value="Sig_transdc_resp-reg_C-effctor"/>
</dbReference>
<dbReference type="InterPro" id="IPR051677">
    <property type="entry name" value="AfsR-DnrI-RedD_regulator"/>
</dbReference>
<dbReference type="RefSeq" id="WP_254417806.1">
    <property type="nucleotide sequence ID" value="NZ_BAAAJB010000035.1"/>
</dbReference>
<dbReference type="EMBL" id="CP099837">
    <property type="protein sequence ID" value="USY18411.1"/>
    <property type="molecule type" value="Genomic_DNA"/>
</dbReference>
<keyword evidence="2" id="KW-0805">Transcription regulation</keyword>
<accession>A0ABY5D3T5</accession>
<dbReference type="PROSITE" id="PS51755">
    <property type="entry name" value="OMPR_PHOB"/>
    <property type="match status" value="1"/>
</dbReference>
<dbReference type="PANTHER" id="PTHR35807:SF1">
    <property type="entry name" value="TRANSCRIPTIONAL REGULATOR REDD"/>
    <property type="match status" value="1"/>
</dbReference>
<feature type="domain" description="OmpR/PhoB-type" evidence="6">
    <location>
        <begin position="1"/>
        <end position="94"/>
    </location>
</feature>
<evidence type="ECO:0000313" key="7">
    <source>
        <dbReference type="EMBL" id="USY18411.1"/>
    </source>
</evidence>
<dbReference type="SMART" id="SM00862">
    <property type="entry name" value="Trans_reg_C"/>
    <property type="match status" value="1"/>
</dbReference>
<feature type="DNA-binding region" description="OmpR/PhoB-type" evidence="5">
    <location>
        <begin position="1"/>
        <end position="94"/>
    </location>
</feature>
<gene>
    <name evidence="7" type="ORF">NE857_24320</name>
</gene>
<keyword evidence="8" id="KW-1185">Reference proteome</keyword>
<sequence length="256" mass="28798">MRYEILGGLRVVASDNVWTVSARKMETLLAALVIRSDTVVSSDELIHEIWGEKPPRRATATLHVYVSQLRKLLARHGSGGSQIITRSPGYTLRTESDQIDVLLFQGLMNDGRSALRTGRLEEASRLLREALGLWRGAVPYELREGPIVNAFAAWAEQARLECIDLSVDVDLELGLHHELVSRLYTLVAENPLHESLYRQIMLALYRCERRADALAVYRQARSTLNRELGLEPSRTLQELHQSILKQGDRLALPAAV</sequence>
<dbReference type="CDD" id="cd15831">
    <property type="entry name" value="BTAD"/>
    <property type="match status" value="1"/>
</dbReference>
<dbReference type="Gene3D" id="1.25.40.10">
    <property type="entry name" value="Tetratricopeptide repeat domain"/>
    <property type="match status" value="1"/>
</dbReference>
<evidence type="ECO:0000256" key="1">
    <source>
        <dbReference type="ARBA" id="ARBA00005820"/>
    </source>
</evidence>
<dbReference type="Pfam" id="PF03704">
    <property type="entry name" value="BTAD"/>
    <property type="match status" value="1"/>
</dbReference>
<proteinExistence type="inferred from homology"/>
<evidence type="ECO:0000259" key="6">
    <source>
        <dbReference type="PROSITE" id="PS51755"/>
    </source>
</evidence>